<sequence>MFLTILTSSFLILNAGIVTEATKNLTCYVCTGCSFNSSVDKNQTKSGCNWCVIQNLNGFGNRSCMNECPKIPEHFSGRYVRYCCQTNFCNGSDRVGFRLATWSAVIAIGVSMIKH</sequence>
<dbReference type="InterPro" id="IPR045860">
    <property type="entry name" value="Snake_toxin-like_sf"/>
</dbReference>
<organism evidence="2 3">
    <name type="scientific">Paragonimus westermani</name>
    <dbReference type="NCBI Taxonomy" id="34504"/>
    <lineage>
        <taxon>Eukaryota</taxon>
        <taxon>Metazoa</taxon>
        <taxon>Spiralia</taxon>
        <taxon>Lophotrochozoa</taxon>
        <taxon>Platyhelminthes</taxon>
        <taxon>Trematoda</taxon>
        <taxon>Digenea</taxon>
        <taxon>Plagiorchiida</taxon>
        <taxon>Troglotremata</taxon>
        <taxon>Troglotrematidae</taxon>
        <taxon>Paragonimus</taxon>
    </lineage>
</organism>
<feature type="chain" id="PRO_5035761943" description="UPAR/Ly6 domain-containing protein" evidence="1">
    <location>
        <begin position="22"/>
        <end position="115"/>
    </location>
</feature>
<gene>
    <name evidence="2" type="ORF">P879_08538</name>
</gene>
<protein>
    <recommendedName>
        <fullName evidence="4">UPAR/Ly6 domain-containing protein</fullName>
    </recommendedName>
</protein>
<name>A0A8T0DM96_9TREM</name>
<reference evidence="2 3" key="1">
    <citation type="submission" date="2019-07" db="EMBL/GenBank/DDBJ databases">
        <title>Annotation for the trematode Paragonimus westermani.</title>
        <authorList>
            <person name="Choi Y.-J."/>
        </authorList>
    </citation>
    <scope>NUCLEOTIDE SEQUENCE [LARGE SCALE GENOMIC DNA]</scope>
    <source>
        <strain evidence="2">180907_Pwestermani</strain>
    </source>
</reference>
<dbReference type="AlphaFoldDB" id="A0A8T0DM96"/>
<dbReference type="Proteomes" id="UP000699462">
    <property type="component" value="Unassembled WGS sequence"/>
</dbReference>
<comment type="caution">
    <text evidence="2">The sequence shown here is derived from an EMBL/GenBank/DDBJ whole genome shotgun (WGS) entry which is preliminary data.</text>
</comment>
<evidence type="ECO:0000256" key="1">
    <source>
        <dbReference type="SAM" id="SignalP"/>
    </source>
</evidence>
<dbReference type="SUPFAM" id="SSF57302">
    <property type="entry name" value="Snake toxin-like"/>
    <property type="match status" value="1"/>
</dbReference>
<dbReference type="OrthoDB" id="6248368at2759"/>
<evidence type="ECO:0000313" key="2">
    <source>
        <dbReference type="EMBL" id="KAF8569055.1"/>
    </source>
</evidence>
<proteinExistence type="predicted"/>
<evidence type="ECO:0008006" key="4">
    <source>
        <dbReference type="Google" id="ProtNLM"/>
    </source>
</evidence>
<keyword evidence="1" id="KW-0732">Signal</keyword>
<keyword evidence="3" id="KW-1185">Reference proteome</keyword>
<feature type="signal peptide" evidence="1">
    <location>
        <begin position="1"/>
        <end position="21"/>
    </location>
</feature>
<accession>A0A8T0DM96</accession>
<dbReference type="EMBL" id="JTDF01002233">
    <property type="protein sequence ID" value="KAF8569055.1"/>
    <property type="molecule type" value="Genomic_DNA"/>
</dbReference>
<evidence type="ECO:0000313" key="3">
    <source>
        <dbReference type="Proteomes" id="UP000699462"/>
    </source>
</evidence>